<dbReference type="EMBL" id="LKCW01000210">
    <property type="protein sequence ID" value="KPM36285.1"/>
    <property type="molecule type" value="Genomic_DNA"/>
</dbReference>
<feature type="transmembrane region" description="Helical" evidence="1">
    <location>
        <begin position="15"/>
        <end position="34"/>
    </location>
</feature>
<sequence length="419" mass="47507">MERLAINLVLINNSYVLFIASSTLLAYATVVRCLRYRRKAGIEAYFADGKRPLSHMTTKEAHDIIAQLQLLEFPYAFGKARKIALLKAGGIPTMSKLFAVTGQNTRRNAGKRAVDTEVLLQEAQSQPRDSDRYATAVARMNYLHARYRRANKITDPDLLHTLGDGLAEIFKVVHREEWRELTDVEKCAIGLFHKNMGDDMEIPFDPLPSSSQGWRNGLEFARELEAWTHRYEQEVARPTATNDQYVRVYVDSALSRMPAFVRKTVRKYLGENLDDIMRESLCIEPPGFFFSALIKLVRAIRIVYLRYLALPRTRPVEILPKTPNPSTGLYNLQQKVFQPWYVEPTFWSTWGPRAFLFWALGGKAPGSQGDRFQPQGYDLTKIGPEPQKGKGLEEMTTAVGIIKARGVVTCPFSQANVAS</sequence>
<dbReference type="InterPro" id="IPR046366">
    <property type="entry name" value="MPAB"/>
</dbReference>
<evidence type="ECO:0000313" key="2">
    <source>
        <dbReference type="EMBL" id="KPM36285.1"/>
    </source>
</evidence>
<dbReference type="OrthoDB" id="545169at2759"/>
<keyword evidence="1" id="KW-0472">Membrane</keyword>
<accession>A0A0P7ATK4</accession>
<dbReference type="PANTHER" id="PTHR36124:SF4">
    <property type="entry name" value="ER-BOUND OXYGENASE MPAB_MPAB'_RUBBER OXYGENASE CATALYTIC DOMAIN-CONTAINING PROTEIN"/>
    <property type="match status" value="1"/>
</dbReference>
<dbReference type="GO" id="GO:0016491">
    <property type="term" value="F:oxidoreductase activity"/>
    <property type="evidence" value="ECO:0007669"/>
    <property type="project" value="InterPro"/>
</dbReference>
<keyword evidence="1" id="KW-1133">Transmembrane helix</keyword>
<proteinExistence type="predicted"/>
<dbReference type="Proteomes" id="UP000050424">
    <property type="component" value="Unassembled WGS sequence"/>
</dbReference>
<comment type="caution">
    <text evidence="2">The sequence shown here is derived from an EMBL/GenBank/DDBJ whole genome shotgun (WGS) entry which is preliminary data.</text>
</comment>
<dbReference type="STRING" id="78410.A0A0P7ATK4"/>
<name>A0A0P7ATK4_9HYPO</name>
<keyword evidence="3" id="KW-1185">Reference proteome</keyword>
<dbReference type="PANTHER" id="PTHR36124">
    <property type="match status" value="1"/>
</dbReference>
<reference evidence="2 3" key="1">
    <citation type="submission" date="2015-09" db="EMBL/GenBank/DDBJ databases">
        <title>Draft genome of a European isolate of the apple canker pathogen Neonectria ditissima.</title>
        <authorList>
            <person name="Gomez-Cortecero A."/>
            <person name="Harrison R.J."/>
            <person name="Armitage A.D."/>
        </authorList>
    </citation>
    <scope>NUCLEOTIDE SEQUENCE [LARGE SCALE GENOMIC DNA]</scope>
    <source>
        <strain evidence="2 3">R09/05</strain>
    </source>
</reference>
<evidence type="ECO:0008006" key="4">
    <source>
        <dbReference type="Google" id="ProtNLM"/>
    </source>
</evidence>
<organism evidence="2 3">
    <name type="scientific">Neonectria ditissima</name>
    <dbReference type="NCBI Taxonomy" id="78410"/>
    <lineage>
        <taxon>Eukaryota</taxon>
        <taxon>Fungi</taxon>
        <taxon>Dikarya</taxon>
        <taxon>Ascomycota</taxon>
        <taxon>Pezizomycotina</taxon>
        <taxon>Sordariomycetes</taxon>
        <taxon>Hypocreomycetidae</taxon>
        <taxon>Hypocreales</taxon>
        <taxon>Nectriaceae</taxon>
        <taxon>Neonectria</taxon>
    </lineage>
</organism>
<evidence type="ECO:0000256" key="1">
    <source>
        <dbReference type="SAM" id="Phobius"/>
    </source>
</evidence>
<protein>
    <recommendedName>
        <fullName evidence="4">ER-bound oxygenase mpaB/mpaB'/Rubber oxygenase catalytic domain-containing protein</fullName>
    </recommendedName>
</protein>
<gene>
    <name evidence="2" type="ORF">AK830_g10283</name>
</gene>
<evidence type="ECO:0000313" key="3">
    <source>
        <dbReference type="Proteomes" id="UP000050424"/>
    </source>
</evidence>
<keyword evidence="1" id="KW-0812">Transmembrane</keyword>
<dbReference type="AlphaFoldDB" id="A0A0P7ATK4"/>